<reference evidence="2" key="1">
    <citation type="submission" date="2020-03" db="EMBL/GenBank/DDBJ databases">
        <authorList>
            <person name="Weist P."/>
        </authorList>
    </citation>
    <scope>NUCLEOTIDE SEQUENCE</scope>
</reference>
<evidence type="ECO:0000256" key="1">
    <source>
        <dbReference type="SAM" id="MobiDB-lite"/>
    </source>
</evidence>
<keyword evidence="3" id="KW-1185">Reference proteome</keyword>
<comment type="caution">
    <text evidence="2">The sequence shown here is derived from an EMBL/GenBank/DDBJ whole genome shotgun (WGS) entry which is preliminary data.</text>
</comment>
<dbReference type="AlphaFoldDB" id="A0A9N7TYK4"/>
<evidence type="ECO:0000313" key="2">
    <source>
        <dbReference type="EMBL" id="CAB1421073.1"/>
    </source>
</evidence>
<feature type="compositionally biased region" description="Low complexity" evidence="1">
    <location>
        <begin position="168"/>
        <end position="188"/>
    </location>
</feature>
<proteinExistence type="predicted"/>
<accession>A0A9N7TYK4</accession>
<dbReference type="Proteomes" id="UP001153269">
    <property type="component" value="Unassembled WGS sequence"/>
</dbReference>
<name>A0A9N7TYK4_PLEPL</name>
<protein>
    <submittedName>
        <fullName evidence="2">Uncharacterized protein</fullName>
    </submittedName>
</protein>
<sequence>MDQTDVNPDINQAVKHGFPWILSVSLELPSATVETIRLQIEELYTKLTAEQWQLLKSETPDNVTRFLLAELLLNLTLSVSSDLLAAHGHKDLPFTAESFLSSLGDALRQSLEPGSLTKCHQTSANKLENMVHCVCKVLKTSAVDIEGLFKPTPRGQRTFELPRGKPTSSLSDSSSSSSGSDIPTSSESTVHSSDCRTSEDVQEIIGKEVSDIIESLVDELSESDLSELISEASLEFQAASDEIYQIVSEEESIKTSDPSRGSKFSKIWKAVGKKIKKLLAKLFATTSLLKMGTRVQKKFSKEIQVQSSQSLKSLMDSVESLLLTDTKDRVSPANASVLSDVLYRYITADISVATPVEETKRVCS</sequence>
<organism evidence="2 3">
    <name type="scientific">Pleuronectes platessa</name>
    <name type="common">European plaice</name>
    <dbReference type="NCBI Taxonomy" id="8262"/>
    <lineage>
        <taxon>Eukaryota</taxon>
        <taxon>Metazoa</taxon>
        <taxon>Chordata</taxon>
        <taxon>Craniata</taxon>
        <taxon>Vertebrata</taxon>
        <taxon>Euteleostomi</taxon>
        <taxon>Actinopterygii</taxon>
        <taxon>Neopterygii</taxon>
        <taxon>Teleostei</taxon>
        <taxon>Neoteleostei</taxon>
        <taxon>Acanthomorphata</taxon>
        <taxon>Carangaria</taxon>
        <taxon>Pleuronectiformes</taxon>
        <taxon>Pleuronectoidei</taxon>
        <taxon>Pleuronectidae</taxon>
        <taxon>Pleuronectes</taxon>
    </lineage>
</organism>
<dbReference type="EMBL" id="CADEAL010000502">
    <property type="protein sequence ID" value="CAB1421073.1"/>
    <property type="molecule type" value="Genomic_DNA"/>
</dbReference>
<gene>
    <name evidence="2" type="ORF">PLEPLA_LOCUS8954</name>
</gene>
<evidence type="ECO:0000313" key="3">
    <source>
        <dbReference type="Proteomes" id="UP001153269"/>
    </source>
</evidence>
<feature type="region of interest" description="Disordered" evidence="1">
    <location>
        <begin position="154"/>
        <end position="199"/>
    </location>
</feature>